<dbReference type="AlphaFoldDB" id="A0A0P0M0N7"/>
<keyword evidence="1" id="KW-0732">Signal</keyword>
<protein>
    <recommendedName>
        <fullName evidence="4">DUF4468 domain-containing protein</fullName>
    </recommendedName>
</protein>
<feature type="signal peptide" evidence="1">
    <location>
        <begin position="1"/>
        <end position="19"/>
    </location>
</feature>
<organism evidence="2 3">
    <name type="scientific">Phocaeicola vulgatus</name>
    <name type="common">Bacteroides vulgatus</name>
    <dbReference type="NCBI Taxonomy" id="821"/>
    <lineage>
        <taxon>Bacteria</taxon>
        <taxon>Pseudomonadati</taxon>
        <taxon>Bacteroidota</taxon>
        <taxon>Bacteroidia</taxon>
        <taxon>Bacteroidales</taxon>
        <taxon>Bacteroidaceae</taxon>
        <taxon>Phocaeicola</taxon>
    </lineage>
</organism>
<proteinExistence type="predicted"/>
<accession>A0A0P0M0N7</accession>
<reference evidence="2 3" key="2">
    <citation type="journal article" date="2016" name="Genome Biol. Evol.">
        <title>Extensive mobilome-driven genome diversification in mouse gut-associated Bacteroides vulgatus mpk.</title>
        <authorList>
            <person name="Lange A."/>
            <person name="Beier S."/>
            <person name="Steimle A."/>
            <person name="Autenrieth I.B."/>
            <person name="Huson D.H."/>
            <person name="Frick J.S."/>
        </authorList>
    </citation>
    <scope>NUCLEOTIDE SEQUENCE [LARGE SCALE GENOMIC DNA]</scope>
    <source>
        <strain evidence="3">mpk</strain>
    </source>
</reference>
<feature type="chain" id="PRO_5006050417" description="DUF4468 domain-containing protein" evidence="1">
    <location>
        <begin position="20"/>
        <end position="188"/>
    </location>
</feature>
<evidence type="ECO:0000313" key="2">
    <source>
        <dbReference type="EMBL" id="ALK82993.1"/>
    </source>
</evidence>
<gene>
    <name evidence="2" type="ORF">BvMPK_0359</name>
</gene>
<evidence type="ECO:0008006" key="4">
    <source>
        <dbReference type="Google" id="ProtNLM"/>
    </source>
</evidence>
<name>A0A0P0M0N7_PHOVU</name>
<evidence type="ECO:0000256" key="1">
    <source>
        <dbReference type="SAM" id="SignalP"/>
    </source>
</evidence>
<reference evidence="3" key="1">
    <citation type="submission" date="2015-10" db="EMBL/GenBank/DDBJ databases">
        <title>Extensive mobilome-driven genome diversification in gut-associated Bacteroides vulgatus mpk.</title>
        <authorList>
            <person name="Beier S."/>
            <person name="Lange A."/>
            <person name="Huson D.H."/>
            <person name="Frick J.-S."/>
            <person name="Autenrieth I.B."/>
        </authorList>
    </citation>
    <scope>NUCLEOTIDE SEQUENCE [LARGE SCALE GENOMIC DNA]</scope>
    <source>
        <strain evidence="3">mpk</strain>
    </source>
</reference>
<dbReference type="EMBL" id="CP013020">
    <property type="protein sequence ID" value="ALK82993.1"/>
    <property type="molecule type" value="Genomic_DNA"/>
</dbReference>
<dbReference type="Proteomes" id="UP000061587">
    <property type="component" value="Chromosome"/>
</dbReference>
<sequence length="188" mass="21436">MKKLAFFILLSLVTLGVSAQSNLKWNVNAGIGMSNWYGDDTGSPDKSGGKFFNSIENLHLCTMNNQGLLALAQLILPSEILSNFEVVRVEEEASLIRIYLDESVKAEYKENPEIESKGFCEAVTIRDFPIRDKGVDLIVRRRKWYDKQNNRYFSDSYDLKAEETRYSKEFAAFLKGVYGDDSYDLPFA</sequence>
<evidence type="ECO:0000313" key="3">
    <source>
        <dbReference type="Proteomes" id="UP000061587"/>
    </source>
</evidence>
<dbReference type="PATRIC" id="fig|821.40.peg.428"/>